<dbReference type="InterPro" id="IPR007138">
    <property type="entry name" value="ABM_dom"/>
</dbReference>
<feature type="domain" description="ABM" evidence="1">
    <location>
        <begin position="6"/>
        <end position="95"/>
    </location>
</feature>
<dbReference type="InterPro" id="IPR011008">
    <property type="entry name" value="Dimeric_a/b-barrel"/>
</dbReference>
<name>A0A1D9G1Y0_MOOP1</name>
<dbReference type="PROSITE" id="PS51725">
    <property type="entry name" value="ABM"/>
    <property type="match status" value="1"/>
</dbReference>
<keyword evidence="2" id="KW-0560">Oxidoreductase</keyword>
<dbReference type="Gene3D" id="3.30.70.100">
    <property type="match status" value="1"/>
</dbReference>
<dbReference type="Pfam" id="PF03992">
    <property type="entry name" value="ABM"/>
    <property type="match status" value="1"/>
</dbReference>
<dbReference type="InterPro" id="IPR050744">
    <property type="entry name" value="AI-2_Isomerase_LsrG"/>
</dbReference>
<keyword evidence="2" id="KW-0503">Monooxygenase</keyword>
<protein>
    <submittedName>
        <fullName evidence="2">Quinol monooxygenase</fullName>
    </submittedName>
</protein>
<dbReference type="EMBL" id="CP017708">
    <property type="protein sequence ID" value="AOY81628.1"/>
    <property type="molecule type" value="Genomic_DNA"/>
</dbReference>
<dbReference type="SUPFAM" id="SSF54909">
    <property type="entry name" value="Dimeric alpha+beta barrel"/>
    <property type="match status" value="1"/>
</dbReference>
<sequence length="99" mass="11170">MSNSSLHVVARIVALPDKVEELKAVLSALIEPTRAEEGCLKYELLQNRTKPTDFTFVEEWTTPEALDTHLVSEHLQVAINQLDGLVADTPDIRRYNKIL</sequence>
<dbReference type="Proteomes" id="UP000176944">
    <property type="component" value="Chromosome"/>
</dbReference>
<proteinExistence type="predicted"/>
<dbReference type="PANTHER" id="PTHR33336">
    <property type="entry name" value="QUINOL MONOOXYGENASE YGIN-RELATED"/>
    <property type="match status" value="1"/>
</dbReference>
<evidence type="ECO:0000313" key="2">
    <source>
        <dbReference type="EMBL" id="AOY81628.1"/>
    </source>
</evidence>
<evidence type="ECO:0000313" key="3">
    <source>
        <dbReference type="Proteomes" id="UP000176944"/>
    </source>
</evidence>
<gene>
    <name evidence="2" type="ORF">BJP36_18640</name>
</gene>
<organism evidence="2 3">
    <name type="scientific">Moorena producens (strain JHB)</name>
    <dbReference type="NCBI Taxonomy" id="1454205"/>
    <lineage>
        <taxon>Bacteria</taxon>
        <taxon>Bacillati</taxon>
        <taxon>Cyanobacteriota</taxon>
        <taxon>Cyanophyceae</taxon>
        <taxon>Coleofasciculales</taxon>
        <taxon>Coleofasciculaceae</taxon>
        <taxon>Moorena</taxon>
    </lineage>
</organism>
<dbReference type="GO" id="GO:0004497">
    <property type="term" value="F:monooxygenase activity"/>
    <property type="evidence" value="ECO:0007669"/>
    <property type="project" value="UniProtKB-KW"/>
</dbReference>
<dbReference type="AlphaFoldDB" id="A0A1D9G1Y0"/>
<accession>A0A1D9G1Y0</accession>
<reference evidence="3" key="1">
    <citation type="submission" date="2016-10" db="EMBL/GenBank/DDBJ databases">
        <title>Comparative genomics uncovers the prolific and rare metabolic potential of the cyanobacterial genus Moorea.</title>
        <authorList>
            <person name="Leao T."/>
            <person name="Castelao G."/>
            <person name="Korobeynikov A."/>
            <person name="Monroe E.A."/>
            <person name="Podell S."/>
            <person name="Glukhov E."/>
            <person name="Allen E."/>
            <person name="Gerwick W.H."/>
            <person name="Gerwick L."/>
        </authorList>
    </citation>
    <scope>NUCLEOTIDE SEQUENCE [LARGE SCALE GENOMIC DNA]</scope>
    <source>
        <strain evidence="3">JHB</strain>
    </source>
</reference>
<evidence type="ECO:0000259" key="1">
    <source>
        <dbReference type="PROSITE" id="PS51725"/>
    </source>
</evidence>
<dbReference type="PANTHER" id="PTHR33336:SF15">
    <property type="entry name" value="ABM DOMAIN-CONTAINING PROTEIN"/>
    <property type="match status" value="1"/>
</dbReference>